<dbReference type="InterPro" id="IPR028250">
    <property type="entry name" value="DsbDN"/>
</dbReference>
<evidence type="ECO:0000259" key="1">
    <source>
        <dbReference type="Pfam" id="PF11412"/>
    </source>
</evidence>
<dbReference type="Gene3D" id="2.60.40.1250">
    <property type="entry name" value="Thiol:disulfide interchange protein DsbD, N-terminal domain"/>
    <property type="match status" value="1"/>
</dbReference>
<dbReference type="Pfam" id="PF11412">
    <property type="entry name" value="DsbD_N"/>
    <property type="match status" value="1"/>
</dbReference>
<accession>A0AAU7CPF1</accession>
<feature type="domain" description="Thiol:disulfide interchange protein DsbD N-terminal" evidence="1">
    <location>
        <begin position="81"/>
        <end position="186"/>
    </location>
</feature>
<proteinExistence type="predicted"/>
<name>A0AAU7CPF1_9BACT</name>
<reference evidence="2" key="1">
    <citation type="submission" date="2024-05" db="EMBL/GenBank/DDBJ databases">
        <title>Planctomycetes of the genus Singulisphaera possess chitinolytic capabilities.</title>
        <authorList>
            <person name="Ivanova A."/>
        </authorList>
    </citation>
    <scope>NUCLEOTIDE SEQUENCE</scope>
    <source>
        <strain evidence="2">Ch08T</strain>
    </source>
</reference>
<evidence type="ECO:0000313" key="2">
    <source>
        <dbReference type="EMBL" id="XBH06898.1"/>
    </source>
</evidence>
<dbReference type="EMBL" id="CP155447">
    <property type="protein sequence ID" value="XBH06898.1"/>
    <property type="molecule type" value="Genomic_DNA"/>
</dbReference>
<sequence length="201" mass="21767">MCNRYLHVPWILASLIGPFSGCDLASTPPRAKQPHIKLIVSDRTQPIALANIPASEPTPHVPEPSPSEPVKAVLALRPANISPGTKAELLVTVRIAKAHYLHPEADHGGTFTPLKMNAMLPAGVEFVGDWNFPPPEEGRAGVPIYRNSVQIRRAVKVTSLSPETLNVTGVLHYQACNDELCWPPGKLELSTQLTIQAEASQ</sequence>
<organism evidence="2">
    <name type="scientific">Singulisphaera sp. Ch08</name>
    <dbReference type="NCBI Taxonomy" id="3120278"/>
    <lineage>
        <taxon>Bacteria</taxon>
        <taxon>Pseudomonadati</taxon>
        <taxon>Planctomycetota</taxon>
        <taxon>Planctomycetia</taxon>
        <taxon>Isosphaerales</taxon>
        <taxon>Isosphaeraceae</taxon>
        <taxon>Singulisphaera</taxon>
    </lineage>
</organism>
<dbReference type="RefSeq" id="WP_406699746.1">
    <property type="nucleotide sequence ID" value="NZ_CP155447.1"/>
</dbReference>
<gene>
    <name evidence="2" type="ORF">V5E97_12890</name>
</gene>
<dbReference type="InterPro" id="IPR036929">
    <property type="entry name" value="DsbDN_sf"/>
</dbReference>
<protein>
    <submittedName>
        <fullName evidence="2">Protein-disulfide reductase DsbD domain-containing protein</fullName>
    </submittedName>
</protein>
<dbReference type="AlphaFoldDB" id="A0AAU7CPF1"/>